<dbReference type="Proteomes" id="UP000191686">
    <property type="component" value="Unassembled WGS sequence"/>
</dbReference>
<dbReference type="PANTHER" id="PTHR30231">
    <property type="entry name" value="DNA POLYMERASE III SUBUNIT EPSILON"/>
    <property type="match status" value="1"/>
</dbReference>
<dbReference type="InterPro" id="IPR036397">
    <property type="entry name" value="RNaseH_sf"/>
</dbReference>
<organism evidence="2 3">
    <name type="scientific">Burkholderia cenocepacia</name>
    <dbReference type="NCBI Taxonomy" id="95486"/>
    <lineage>
        <taxon>Bacteria</taxon>
        <taxon>Pseudomonadati</taxon>
        <taxon>Pseudomonadota</taxon>
        <taxon>Betaproteobacteria</taxon>
        <taxon>Burkholderiales</taxon>
        <taxon>Burkholderiaceae</taxon>
        <taxon>Burkholderia</taxon>
        <taxon>Burkholderia cepacia complex</taxon>
    </lineage>
</organism>
<proteinExistence type="predicted"/>
<keyword evidence="2" id="KW-0269">Exonuclease</keyword>
<dbReference type="GO" id="GO:0006259">
    <property type="term" value="P:DNA metabolic process"/>
    <property type="evidence" value="ECO:0007669"/>
    <property type="project" value="UniProtKB-ARBA"/>
</dbReference>
<reference evidence="2 3" key="1">
    <citation type="journal article" date="2017" name="Front. Microbiol.">
        <title>Genomics reveals a unique clone of Burkholderia cenocepacia harbouring an actively excising novel genomic island.</title>
        <authorList>
            <person name="Patil P."/>
            <person name="Mali S."/>
            <person name="Midha S."/>
            <person name="Gautam V."/>
            <person name="Dash L."/>
            <person name="Kumar S."/>
            <person name="Shastri J."/>
            <person name="Singhal L."/>
            <person name="Patil P.B."/>
        </authorList>
    </citation>
    <scope>NUCLEOTIDE SEQUENCE [LARGE SCALE GENOMIC DNA]</scope>
    <source>
        <strain evidence="2 3">BC-19</strain>
    </source>
</reference>
<dbReference type="PANTHER" id="PTHR30231:SF41">
    <property type="entry name" value="DNA POLYMERASE III SUBUNIT EPSILON"/>
    <property type="match status" value="1"/>
</dbReference>
<protein>
    <submittedName>
        <fullName evidence="2">3'-5' exonuclease</fullName>
    </submittedName>
</protein>
<dbReference type="Pfam" id="PF00929">
    <property type="entry name" value="RNase_T"/>
    <property type="match status" value="1"/>
</dbReference>
<dbReference type="EMBL" id="JYMX02000008">
    <property type="protein sequence ID" value="MCW3712115.1"/>
    <property type="molecule type" value="Genomic_DNA"/>
</dbReference>
<dbReference type="InterPro" id="IPR012337">
    <property type="entry name" value="RNaseH-like_sf"/>
</dbReference>
<comment type="caution">
    <text evidence="2">The sequence shown here is derived from an EMBL/GenBank/DDBJ whole genome shotgun (WGS) entry which is preliminary data.</text>
</comment>
<gene>
    <name evidence="2" type="ORF">UE95_012535</name>
</gene>
<feature type="domain" description="Exonuclease" evidence="1">
    <location>
        <begin position="3"/>
        <end position="174"/>
    </location>
</feature>
<dbReference type="RefSeq" id="WP_080323404.1">
    <property type="nucleotide sequence ID" value="NZ_JYMX02000008.1"/>
</dbReference>
<keyword evidence="2" id="KW-0378">Hydrolase</keyword>
<dbReference type="InterPro" id="IPR013520">
    <property type="entry name" value="Ribonucl_H"/>
</dbReference>
<evidence type="ECO:0000313" key="2">
    <source>
        <dbReference type="EMBL" id="MCW3712115.1"/>
    </source>
</evidence>
<accession>A0ABD4UCP9</accession>
<dbReference type="GO" id="GO:0004527">
    <property type="term" value="F:exonuclease activity"/>
    <property type="evidence" value="ECO:0007669"/>
    <property type="project" value="UniProtKB-KW"/>
</dbReference>
<dbReference type="SUPFAM" id="SSF53098">
    <property type="entry name" value="Ribonuclease H-like"/>
    <property type="match status" value="1"/>
</dbReference>
<dbReference type="SMART" id="SM00479">
    <property type="entry name" value="EXOIII"/>
    <property type="match status" value="1"/>
</dbReference>
<evidence type="ECO:0000259" key="1">
    <source>
        <dbReference type="SMART" id="SM00479"/>
    </source>
</evidence>
<evidence type="ECO:0000313" key="3">
    <source>
        <dbReference type="Proteomes" id="UP000191686"/>
    </source>
</evidence>
<keyword evidence="2" id="KW-0540">Nuclease</keyword>
<name>A0ABD4UCP9_9BURK</name>
<dbReference type="AlphaFoldDB" id="A0ABD4UCP9"/>
<sequence>MTNFILLDTETTGLDESAEIVEIAVIDDAGNVLLDTLVKPQSPIPNSATAIHGITNAMVASAPTYDQIHPQLVALLEQHTCYIYNSGYDVRLIRQSADLYGLSFDSRLYAFHCVMEDYAWRCNGDGSWSKLTSAYYHAKTARNTPQIALSAHRALADCLMTLEVALYLASLPAEEITSE</sequence>
<dbReference type="Gene3D" id="3.30.420.10">
    <property type="entry name" value="Ribonuclease H-like superfamily/Ribonuclease H"/>
    <property type="match status" value="1"/>
</dbReference>
<reference evidence="2 3" key="2">
    <citation type="journal article" date="2017" name="Front. Microbiol.">
        <title>Genomics Reveals a Unique Clone of Burkholderia cenocepacia Harboring an Actively Excising Novel Genomic Island.</title>
        <authorList>
            <person name="Patil P.P."/>
            <person name="Mali S."/>
            <person name="Midha S."/>
            <person name="Gautam V."/>
            <person name="Dash L."/>
            <person name="Kumar S."/>
            <person name="Shastri J."/>
            <person name="Singhal L."/>
            <person name="Patil P.B."/>
        </authorList>
    </citation>
    <scope>NUCLEOTIDE SEQUENCE [LARGE SCALE GENOMIC DNA]</scope>
    <source>
        <strain evidence="2 3">BC-19</strain>
    </source>
</reference>
<dbReference type="CDD" id="cd06127">
    <property type="entry name" value="DEDDh"/>
    <property type="match status" value="1"/>
</dbReference>